<name>A0AAD4DSS5_9AGAM</name>
<dbReference type="PROSITE" id="PS50082">
    <property type="entry name" value="WD_REPEATS_2"/>
    <property type="match status" value="5"/>
</dbReference>
<feature type="region of interest" description="Disordered" evidence="4">
    <location>
        <begin position="526"/>
        <end position="567"/>
    </location>
</feature>
<dbReference type="CDD" id="cd00200">
    <property type="entry name" value="WD40"/>
    <property type="match status" value="1"/>
</dbReference>
<feature type="repeat" description="WD" evidence="3">
    <location>
        <begin position="280"/>
        <end position="313"/>
    </location>
</feature>
<feature type="repeat" description="WD" evidence="3">
    <location>
        <begin position="238"/>
        <end position="279"/>
    </location>
</feature>
<dbReference type="Gene3D" id="2.130.10.10">
    <property type="entry name" value="YVTN repeat-like/Quinoprotein amine dehydrogenase"/>
    <property type="match status" value="2"/>
</dbReference>
<dbReference type="PANTHER" id="PTHR19848:SF8">
    <property type="entry name" value="F-BOX AND WD REPEAT DOMAIN CONTAINING 7"/>
    <property type="match status" value="1"/>
</dbReference>
<dbReference type="InterPro" id="IPR019775">
    <property type="entry name" value="WD40_repeat_CS"/>
</dbReference>
<feature type="region of interest" description="Disordered" evidence="4">
    <location>
        <begin position="434"/>
        <end position="466"/>
    </location>
</feature>
<feature type="region of interest" description="Disordered" evidence="4">
    <location>
        <begin position="628"/>
        <end position="670"/>
    </location>
</feature>
<sequence length="697" mass="76374">MVATTNETSSKGITRKELPHVEMTLKGHEGDVRGIAFIAGTRLLVTGSDDKSLRVWDLDTGKQVGEPLWGHDAEVWRIAASPDGHWIASGGWNGSILVWEVATNKRELKRVPVSFKGHEDVVRDIVFAPDNKTFASASLDGMMCVWNRQTGKIVLGPLKVGDLALSVSYSPDGTKLAAGTNEHIIIWNSASGKELLKIEQRAFRVAFTVTPDGLRLVSVDQNDIRISDATTGDIIKQFDAHTEFFLSLAIAPNGTKFATTSYDKTTRFFDLTTFEPIDEPLEHPDLVWCVAFSEDSKLIATGCKDSYVRTWTVPLVESERELQQVKIFLRAMPHADSPVIQFTEKILEKTIPRQQSRRAPIPTSRFFDDFDPHPPPGRNNPAATATRHAEGSGIKNIMNRLFSRISPPQDHTPRSRSIPLVDVFATRGKYRTANAHSGKRDKLLQLQRPPRKQSYAGASSSSTPLAVTSNVADETTPATLQTGNTSAANNPPSLLDVEHVSDIGCFAAFTSESEKELQQSTHKILNKTIPDPRPRPKRAPIPTSRFFDDFDSTERNNRAGTTRNAKGSKIKNVVDRIFSRSSTSQGHTPRILGVPLVDVSATRGKYRTANAHSGKRDKLLRLQRPPRNWQAHAGASSSSTLPAETSNVVNEATPATSQTGSTRPSSSLDVAHAPHSSCFAVLARCLPCLSRPASGSH</sequence>
<comment type="caution">
    <text evidence="5">The sequence shown here is derived from an EMBL/GenBank/DDBJ whole genome shotgun (WGS) entry which is preliminary data.</text>
</comment>
<feature type="compositionally biased region" description="Polar residues" evidence="4">
    <location>
        <begin position="635"/>
        <end position="668"/>
    </location>
</feature>
<dbReference type="GeneID" id="64664820"/>
<dbReference type="AlphaFoldDB" id="A0AAD4DSS5"/>
<feature type="region of interest" description="Disordered" evidence="4">
    <location>
        <begin position="352"/>
        <end position="390"/>
    </location>
</feature>
<dbReference type="InterPro" id="IPR001680">
    <property type="entry name" value="WD40_rpt"/>
</dbReference>
<evidence type="ECO:0000256" key="1">
    <source>
        <dbReference type="ARBA" id="ARBA00022574"/>
    </source>
</evidence>
<accession>A0AAD4DSS5</accession>
<evidence type="ECO:0000313" key="5">
    <source>
        <dbReference type="EMBL" id="KAG1893275.1"/>
    </source>
</evidence>
<dbReference type="Proteomes" id="UP001195769">
    <property type="component" value="Unassembled WGS sequence"/>
</dbReference>
<feature type="repeat" description="WD" evidence="3">
    <location>
        <begin position="115"/>
        <end position="156"/>
    </location>
</feature>
<dbReference type="PROSITE" id="PS50294">
    <property type="entry name" value="WD_REPEATS_REGION"/>
    <property type="match status" value="4"/>
</dbReference>
<organism evidence="5 6">
    <name type="scientific">Suillus fuscotomentosus</name>
    <dbReference type="NCBI Taxonomy" id="1912939"/>
    <lineage>
        <taxon>Eukaryota</taxon>
        <taxon>Fungi</taxon>
        <taxon>Dikarya</taxon>
        <taxon>Basidiomycota</taxon>
        <taxon>Agaricomycotina</taxon>
        <taxon>Agaricomycetes</taxon>
        <taxon>Agaricomycetidae</taxon>
        <taxon>Boletales</taxon>
        <taxon>Suillineae</taxon>
        <taxon>Suillaceae</taxon>
        <taxon>Suillus</taxon>
    </lineage>
</organism>
<dbReference type="InterPro" id="IPR015943">
    <property type="entry name" value="WD40/YVTN_repeat-like_dom_sf"/>
</dbReference>
<protein>
    <submittedName>
        <fullName evidence="5">WD40-repeat-containing domain protein</fullName>
    </submittedName>
</protein>
<keyword evidence="6" id="KW-1185">Reference proteome</keyword>
<dbReference type="RefSeq" id="XP_041218851.1">
    <property type="nucleotide sequence ID" value="XM_041370522.1"/>
</dbReference>
<feature type="compositionally biased region" description="Basic and acidic residues" evidence="4">
    <location>
        <begin position="546"/>
        <end position="557"/>
    </location>
</feature>
<reference evidence="5" key="1">
    <citation type="journal article" date="2020" name="New Phytol.">
        <title>Comparative genomics reveals dynamic genome evolution in host specialist ectomycorrhizal fungi.</title>
        <authorList>
            <person name="Lofgren L.A."/>
            <person name="Nguyen N.H."/>
            <person name="Vilgalys R."/>
            <person name="Ruytinx J."/>
            <person name="Liao H.L."/>
            <person name="Branco S."/>
            <person name="Kuo A."/>
            <person name="LaButti K."/>
            <person name="Lipzen A."/>
            <person name="Andreopoulos W."/>
            <person name="Pangilinan J."/>
            <person name="Riley R."/>
            <person name="Hundley H."/>
            <person name="Na H."/>
            <person name="Barry K."/>
            <person name="Grigoriev I.V."/>
            <person name="Stajich J.E."/>
            <person name="Kennedy P.G."/>
        </authorList>
    </citation>
    <scope>NUCLEOTIDE SEQUENCE</scope>
    <source>
        <strain evidence="5">FC203</strain>
    </source>
</reference>
<dbReference type="InterPro" id="IPR036322">
    <property type="entry name" value="WD40_repeat_dom_sf"/>
</dbReference>
<evidence type="ECO:0000256" key="3">
    <source>
        <dbReference type="PROSITE-ProRule" id="PRU00221"/>
    </source>
</evidence>
<keyword evidence="1 3" id="KW-0853">WD repeat</keyword>
<feature type="repeat" description="WD" evidence="3">
    <location>
        <begin position="25"/>
        <end position="66"/>
    </location>
</feature>
<feature type="compositionally biased region" description="Polar residues" evidence="4">
    <location>
        <begin position="456"/>
        <end position="466"/>
    </location>
</feature>
<evidence type="ECO:0000256" key="4">
    <source>
        <dbReference type="SAM" id="MobiDB-lite"/>
    </source>
</evidence>
<dbReference type="EMBL" id="JABBWK010000103">
    <property type="protein sequence ID" value="KAG1893275.1"/>
    <property type="molecule type" value="Genomic_DNA"/>
</dbReference>
<dbReference type="PROSITE" id="PS00678">
    <property type="entry name" value="WD_REPEATS_1"/>
    <property type="match status" value="2"/>
</dbReference>
<evidence type="ECO:0000313" key="6">
    <source>
        <dbReference type="Proteomes" id="UP001195769"/>
    </source>
</evidence>
<feature type="repeat" description="WD" evidence="3">
    <location>
        <begin position="68"/>
        <end position="109"/>
    </location>
</feature>
<dbReference type="Pfam" id="PF00400">
    <property type="entry name" value="WD40"/>
    <property type="match status" value="6"/>
</dbReference>
<dbReference type="PANTHER" id="PTHR19848">
    <property type="entry name" value="WD40 REPEAT PROTEIN"/>
    <property type="match status" value="1"/>
</dbReference>
<evidence type="ECO:0000256" key="2">
    <source>
        <dbReference type="ARBA" id="ARBA00022737"/>
    </source>
</evidence>
<proteinExistence type="predicted"/>
<gene>
    <name evidence="5" type="ORF">F5891DRAFT_1282150</name>
</gene>
<keyword evidence="2" id="KW-0677">Repeat</keyword>
<dbReference type="SUPFAM" id="SSF50978">
    <property type="entry name" value="WD40 repeat-like"/>
    <property type="match status" value="1"/>
</dbReference>
<dbReference type="SMART" id="SM00320">
    <property type="entry name" value="WD40"/>
    <property type="match status" value="6"/>
</dbReference>